<dbReference type="EMBL" id="KN846972">
    <property type="protein sequence ID" value="KIW79974.1"/>
    <property type="molecule type" value="Genomic_DNA"/>
</dbReference>
<feature type="compositionally biased region" description="Acidic residues" evidence="1">
    <location>
        <begin position="608"/>
        <end position="620"/>
    </location>
</feature>
<dbReference type="HOGENOM" id="CLU_458544_0_0_1"/>
<accession>A0A0D2H5U5</accession>
<feature type="compositionally biased region" description="Polar residues" evidence="1">
    <location>
        <begin position="553"/>
        <end position="562"/>
    </location>
</feature>
<evidence type="ECO:0000313" key="3">
    <source>
        <dbReference type="Proteomes" id="UP000053029"/>
    </source>
</evidence>
<evidence type="ECO:0000313" key="2">
    <source>
        <dbReference type="EMBL" id="KIW79974.1"/>
    </source>
</evidence>
<feature type="compositionally biased region" description="Polar residues" evidence="1">
    <location>
        <begin position="390"/>
        <end position="411"/>
    </location>
</feature>
<dbReference type="Proteomes" id="UP000053029">
    <property type="component" value="Unassembled WGS sequence"/>
</dbReference>
<feature type="compositionally biased region" description="Low complexity" evidence="1">
    <location>
        <begin position="496"/>
        <end position="514"/>
    </location>
</feature>
<reference evidence="2 3" key="1">
    <citation type="submission" date="2015-01" db="EMBL/GenBank/DDBJ databases">
        <title>The Genome Sequence of Fonsecaea pedrosoi CBS 271.37.</title>
        <authorList>
            <consortium name="The Broad Institute Genomics Platform"/>
            <person name="Cuomo C."/>
            <person name="de Hoog S."/>
            <person name="Gorbushina A."/>
            <person name="Stielow B."/>
            <person name="Teixiera M."/>
            <person name="Abouelleil A."/>
            <person name="Chapman S.B."/>
            <person name="Priest M."/>
            <person name="Young S.K."/>
            <person name="Wortman J."/>
            <person name="Nusbaum C."/>
            <person name="Birren B."/>
        </authorList>
    </citation>
    <scope>NUCLEOTIDE SEQUENCE [LARGE SCALE GENOMIC DNA]</scope>
    <source>
        <strain evidence="2 3">CBS 271.37</strain>
    </source>
</reference>
<proteinExistence type="predicted"/>
<name>A0A0D2H5U5_9EURO</name>
<dbReference type="OrthoDB" id="4497018at2759"/>
<feature type="compositionally biased region" description="Polar residues" evidence="1">
    <location>
        <begin position="485"/>
        <end position="495"/>
    </location>
</feature>
<keyword evidence="3" id="KW-1185">Reference proteome</keyword>
<organism evidence="2 3">
    <name type="scientific">Fonsecaea pedrosoi CBS 271.37</name>
    <dbReference type="NCBI Taxonomy" id="1442368"/>
    <lineage>
        <taxon>Eukaryota</taxon>
        <taxon>Fungi</taxon>
        <taxon>Dikarya</taxon>
        <taxon>Ascomycota</taxon>
        <taxon>Pezizomycotina</taxon>
        <taxon>Eurotiomycetes</taxon>
        <taxon>Chaetothyriomycetidae</taxon>
        <taxon>Chaetothyriales</taxon>
        <taxon>Herpotrichiellaceae</taxon>
        <taxon>Fonsecaea</taxon>
    </lineage>
</organism>
<feature type="region of interest" description="Disordered" evidence="1">
    <location>
        <begin position="129"/>
        <end position="185"/>
    </location>
</feature>
<feature type="compositionally biased region" description="Pro residues" evidence="1">
    <location>
        <begin position="654"/>
        <end position="663"/>
    </location>
</feature>
<feature type="compositionally biased region" description="Basic and acidic residues" evidence="1">
    <location>
        <begin position="149"/>
        <end position="161"/>
    </location>
</feature>
<gene>
    <name evidence="2" type="ORF">Z517_06589</name>
</gene>
<dbReference type="GeneID" id="25306079"/>
<dbReference type="RefSeq" id="XP_013283782.1">
    <property type="nucleotide sequence ID" value="XM_013428328.1"/>
</dbReference>
<dbReference type="AlphaFoldDB" id="A0A0D2H5U5"/>
<protein>
    <submittedName>
        <fullName evidence="2">Uncharacterized protein</fullName>
    </submittedName>
</protein>
<feature type="region of interest" description="Disordered" evidence="1">
    <location>
        <begin position="476"/>
        <end position="690"/>
    </location>
</feature>
<dbReference type="VEuPathDB" id="FungiDB:Z517_06589"/>
<sequence length="690" mass="75590">MSTWLHRILSEPVSAPPATAPNNASSWPSTPLTPRTAAARLKDPNAPDYRYQVNQKCIYERRLPGGSYITAHVQRLQSGYYDSPVIHEDRIDNVRFVAVNFVFHPSSSTFRFKAAEIRIALHHIGADEAEGQGEDGDGEGQGVVATPKTSHEHGTQTETEKASQALVKEGISSSSSSKGLPRPSRPKFLRHAPHLLYGSISPETLDWNFNLAGSLGVSQGPASASVKPSYGVKSSYKIYEMMKIQGSVRTLRSWRGSDYDYDHEIEDGELVWTLEENRLQKSGLPREFTFVMLLTKGSGGFEESGDVRLEIDVRPKVTGRLGPAYPSLVTRLHQYQPFKREVLDLDQEIGQVFEPHDVKGEGKGEGFNFANIASSFDDFVWLPGTAYSTSDAGVGSVPQTGNGFNASTMASHQQQHQQHQHQHQQQLPRIQAQDSRPPPGDTTLNLRVFLEPSRGSPVPFSPSELQLQLPFVNLKVPSPNPSRGPSPTLQPSASVTGSRRTITIGSGSSSTSRSRSVRKRRSRSELSKEYKASPLGTAAQQQQQQQSKRTDLGQVTFSQRPSQRAAAAAAVSTPARPFSYQDQKNESNLDKDPEHHPNPKHHDPVHADEDDASEESDEDDTPKALKFPPGELSSPQNPPLTPLRPSSPEYATPPAYPIHPPLLPLSGVPLDKDSIGTASTQISSTSSIMH</sequence>
<feature type="compositionally biased region" description="Basic and acidic residues" evidence="1">
    <location>
        <begin position="583"/>
        <end position="607"/>
    </location>
</feature>
<feature type="compositionally biased region" description="Low complexity" evidence="1">
    <location>
        <begin position="675"/>
        <end position="690"/>
    </location>
</feature>
<feature type="compositionally biased region" description="Acidic residues" evidence="1">
    <location>
        <begin position="129"/>
        <end position="138"/>
    </location>
</feature>
<feature type="region of interest" description="Disordered" evidence="1">
    <location>
        <begin position="390"/>
        <end position="445"/>
    </location>
</feature>
<evidence type="ECO:0000256" key="1">
    <source>
        <dbReference type="SAM" id="MobiDB-lite"/>
    </source>
</evidence>